<name>A0A1B0A369_GLOPL</name>
<dbReference type="InterPro" id="IPR001878">
    <property type="entry name" value="Znf_CCHC"/>
</dbReference>
<keyword evidence="1" id="KW-0479">Metal-binding</keyword>
<feature type="domain" description="CCHC-type" evidence="2">
    <location>
        <begin position="66"/>
        <end position="79"/>
    </location>
</feature>
<evidence type="ECO:0000313" key="4">
    <source>
        <dbReference type="Proteomes" id="UP000092445"/>
    </source>
</evidence>
<dbReference type="Proteomes" id="UP000092445">
    <property type="component" value="Unassembled WGS sequence"/>
</dbReference>
<dbReference type="GO" id="GO:0003676">
    <property type="term" value="F:nucleic acid binding"/>
    <property type="evidence" value="ECO:0007669"/>
    <property type="project" value="InterPro"/>
</dbReference>
<dbReference type="PROSITE" id="PS50158">
    <property type="entry name" value="ZF_CCHC"/>
    <property type="match status" value="1"/>
</dbReference>
<protein>
    <recommendedName>
        <fullName evidence="2">CCHC-type domain-containing protein</fullName>
    </recommendedName>
</protein>
<dbReference type="InterPro" id="IPR036875">
    <property type="entry name" value="Znf_CCHC_sf"/>
</dbReference>
<proteinExistence type="predicted"/>
<dbReference type="Pfam" id="PF00098">
    <property type="entry name" value="zf-CCHC"/>
    <property type="match status" value="1"/>
</dbReference>
<dbReference type="VEuPathDB" id="VectorBase:GPAI033060"/>
<dbReference type="EnsemblMetazoa" id="GPAI033060-RA">
    <property type="protein sequence ID" value="GPAI033060-PA"/>
    <property type="gene ID" value="GPAI033060"/>
</dbReference>
<keyword evidence="4" id="KW-1185">Reference proteome</keyword>
<keyword evidence="1" id="KW-0863">Zinc-finger</keyword>
<dbReference type="GO" id="GO:0008270">
    <property type="term" value="F:zinc ion binding"/>
    <property type="evidence" value="ECO:0007669"/>
    <property type="project" value="UniProtKB-KW"/>
</dbReference>
<evidence type="ECO:0000256" key="1">
    <source>
        <dbReference type="PROSITE-ProRule" id="PRU00047"/>
    </source>
</evidence>
<reference evidence="4" key="1">
    <citation type="submission" date="2014-03" db="EMBL/GenBank/DDBJ databases">
        <authorList>
            <person name="Aksoy S."/>
            <person name="Warren W."/>
            <person name="Wilson R.K."/>
        </authorList>
    </citation>
    <scope>NUCLEOTIDE SEQUENCE [LARGE SCALE GENOMIC DNA]</scope>
    <source>
        <strain evidence="4">IAEA</strain>
    </source>
</reference>
<evidence type="ECO:0000259" key="2">
    <source>
        <dbReference type="PROSITE" id="PS50158"/>
    </source>
</evidence>
<accession>A0A1B0A369</accession>
<organism evidence="3 4">
    <name type="scientific">Glossina pallidipes</name>
    <name type="common">Tsetse fly</name>
    <dbReference type="NCBI Taxonomy" id="7398"/>
    <lineage>
        <taxon>Eukaryota</taxon>
        <taxon>Metazoa</taxon>
        <taxon>Ecdysozoa</taxon>
        <taxon>Arthropoda</taxon>
        <taxon>Hexapoda</taxon>
        <taxon>Insecta</taxon>
        <taxon>Pterygota</taxon>
        <taxon>Neoptera</taxon>
        <taxon>Endopterygota</taxon>
        <taxon>Diptera</taxon>
        <taxon>Brachycera</taxon>
        <taxon>Muscomorpha</taxon>
        <taxon>Hippoboscoidea</taxon>
        <taxon>Glossinidae</taxon>
        <taxon>Glossina</taxon>
    </lineage>
</organism>
<evidence type="ECO:0000313" key="3">
    <source>
        <dbReference type="EnsemblMetazoa" id="GPAI033060-PA"/>
    </source>
</evidence>
<dbReference type="SUPFAM" id="SSF57756">
    <property type="entry name" value="Retrovirus zinc finger-like domains"/>
    <property type="match status" value="1"/>
</dbReference>
<dbReference type="SMART" id="SM00343">
    <property type="entry name" value="ZnF_C2HC"/>
    <property type="match status" value="2"/>
</dbReference>
<dbReference type="Gene3D" id="4.10.60.10">
    <property type="entry name" value="Zinc finger, CCHC-type"/>
    <property type="match status" value="1"/>
</dbReference>
<keyword evidence="1" id="KW-0862">Zinc</keyword>
<dbReference type="AlphaFoldDB" id="A0A1B0A369"/>
<reference evidence="3" key="2">
    <citation type="submission" date="2020-05" db="UniProtKB">
        <authorList>
            <consortium name="EnsemblMetazoa"/>
        </authorList>
    </citation>
    <scope>IDENTIFICATION</scope>
    <source>
        <strain evidence="3">IAEA</strain>
    </source>
</reference>
<sequence>MSCERNPADTLVERTSKDLTEFISLEERFDDIPTMTLDSPLKETSGPSCLLGMNAPATMNTSSNVCLRCAQPGHFARDCDYQTAPFCWDCGGPGVLTKNCCDKIPDNTHKQEVAAGKAGNGAHQETHIFSPFFYPKISQETPNWNLLHRQVKKDGKCSPAYRTRLVSSFLDITKRNSVAWTSYVEKVSTAANPIAQQYDNEMI</sequence>